<feature type="region of interest" description="Disordered" evidence="6">
    <location>
        <begin position="620"/>
        <end position="678"/>
    </location>
</feature>
<keyword evidence="2" id="KW-0677">Repeat</keyword>
<dbReference type="KEGG" id="sgra:EX895_003397"/>
<dbReference type="InterPro" id="IPR013767">
    <property type="entry name" value="PAS_fold"/>
</dbReference>
<name>A0A4U7KUJ6_9BASI</name>
<reference evidence="8 9" key="1">
    <citation type="submission" date="2019-05" db="EMBL/GenBank/DDBJ databases">
        <title>Sporisorium graminicola CBS 10092 draft sequencing and annotation.</title>
        <authorList>
            <person name="Solano-Gonzalez S."/>
            <person name="Caddick M.X."/>
            <person name="Darby A."/>
        </authorList>
    </citation>
    <scope>NUCLEOTIDE SEQUENCE [LARGE SCALE GENOMIC DNA]</scope>
    <source>
        <strain evidence="8 9">CBS 10092</strain>
    </source>
</reference>
<dbReference type="OrthoDB" id="447251at2759"/>
<feature type="domain" description="PAS" evidence="7">
    <location>
        <begin position="373"/>
        <end position="436"/>
    </location>
</feature>
<dbReference type="InterPro" id="IPR000014">
    <property type="entry name" value="PAS"/>
</dbReference>
<comment type="subcellular location">
    <subcellularLocation>
        <location evidence="1">Nucleus</location>
    </subcellularLocation>
</comment>
<evidence type="ECO:0000313" key="8">
    <source>
        <dbReference type="EMBL" id="TKY87816.1"/>
    </source>
</evidence>
<evidence type="ECO:0000256" key="3">
    <source>
        <dbReference type="ARBA" id="ARBA00023015"/>
    </source>
</evidence>
<dbReference type="SMART" id="SM00091">
    <property type="entry name" value="PAS"/>
    <property type="match status" value="2"/>
</dbReference>
<dbReference type="SUPFAM" id="SSF55785">
    <property type="entry name" value="PYP-like sensor domain (PAS domain)"/>
    <property type="match status" value="1"/>
</dbReference>
<dbReference type="Proteomes" id="UP000306050">
    <property type="component" value="Chromosome SGRAM_20"/>
</dbReference>
<dbReference type="RefSeq" id="XP_029739801.1">
    <property type="nucleotide sequence ID" value="XM_029883995.1"/>
</dbReference>
<dbReference type="NCBIfam" id="TIGR00229">
    <property type="entry name" value="sensory_box"/>
    <property type="match status" value="1"/>
</dbReference>
<dbReference type="Gene3D" id="3.30.450.20">
    <property type="entry name" value="PAS domain"/>
    <property type="match status" value="1"/>
</dbReference>
<dbReference type="GO" id="GO:0005634">
    <property type="term" value="C:nucleus"/>
    <property type="evidence" value="ECO:0007669"/>
    <property type="project" value="UniProtKB-SubCell"/>
</dbReference>
<evidence type="ECO:0000256" key="6">
    <source>
        <dbReference type="SAM" id="MobiDB-lite"/>
    </source>
</evidence>
<evidence type="ECO:0000256" key="1">
    <source>
        <dbReference type="ARBA" id="ARBA00004123"/>
    </source>
</evidence>
<keyword evidence="5" id="KW-0539">Nucleus</keyword>
<evidence type="ECO:0000256" key="5">
    <source>
        <dbReference type="ARBA" id="ARBA00023242"/>
    </source>
</evidence>
<protein>
    <recommendedName>
        <fullName evidence="7">PAS domain-containing protein</fullName>
    </recommendedName>
</protein>
<dbReference type="InterPro" id="IPR035965">
    <property type="entry name" value="PAS-like_dom_sf"/>
</dbReference>
<evidence type="ECO:0000259" key="7">
    <source>
        <dbReference type="PROSITE" id="PS50112"/>
    </source>
</evidence>
<evidence type="ECO:0000313" key="9">
    <source>
        <dbReference type="Proteomes" id="UP000306050"/>
    </source>
</evidence>
<feature type="compositionally biased region" description="Polar residues" evidence="6">
    <location>
        <begin position="653"/>
        <end position="667"/>
    </location>
</feature>
<proteinExistence type="predicted"/>
<feature type="compositionally biased region" description="Basic residues" evidence="6">
    <location>
        <begin position="278"/>
        <end position="287"/>
    </location>
</feature>
<sequence>MSPIPSSQNNWAAVNSFDIETERMIDSLLADSAASNAASSDNYIAGDETMQLGSAGCVPTWPGSVSRSLSDNASIFGLSPSLPLGVSPGVSSQYQSESSKSGSAWPLHSDFGAAEPFSAANFDNNMYSAFSDSMLPSLSNGSTLTPSDAQSLQNDVAQPLGTIPPTSMPVGDMEEFTNMSKDAVSSPQLSPASFASQESPLVANSTLTGYHSNIASDHAAHLADLVKASNIVNAGHPGPRSLASSLSRSVLNADSFGRPDSMLHDAGHTQNKGLTIQQRRRMSHMAHPHPPLSPNPAMSDASHFPEKGRRRQNSAPDPILPALGCSPDTPKTPLPKMRRPSRVGSVGGADSTASQSFGMPASLEDSDGWTDAVVANSHDLVFVLSLKGTVLYISPSVQRILGFHPEEIIGRPLVDFSHPADIGPFSRELKEAITLPSGDDQDPDAHNTTAVKAHRRVDLIMRMMRKDGTFSLIETTGRVSVDPPKHRKVVVCSGRPHPVPMLPWNDVRQDLLNVELSAWLKISHNGIFLGATGPIQQILGIEDVNLLGRHVRDLPMVTSSSDLLDALRTGRCISVQDHYEGPNSLQKAPVKLTVYPWTSNGRSNAVSFVHVQQQPASLATSSAASSAQQSPALSAAPSSTVPAKRKAPDCDGVQSSKVSQMPQQQHTGSGSLSGSSYPLNGTSVPVMTANDAANTVFSELTGFHAGSWLIEMQRLHNANRKLRHELTALRKRSSHNVAVDSTSVSAC</sequence>
<dbReference type="GeneID" id="40726292"/>
<keyword evidence="4" id="KW-0804">Transcription</keyword>
<dbReference type="EMBL" id="SRRM01000012">
    <property type="protein sequence ID" value="TKY87816.1"/>
    <property type="molecule type" value="Genomic_DNA"/>
</dbReference>
<dbReference type="PANTHER" id="PTHR23043">
    <property type="entry name" value="HYPOXIA-INDUCIBLE FACTOR 1 ALPHA"/>
    <property type="match status" value="1"/>
</dbReference>
<organism evidence="8 9">
    <name type="scientific">Sporisorium graminicola</name>
    <dbReference type="NCBI Taxonomy" id="280036"/>
    <lineage>
        <taxon>Eukaryota</taxon>
        <taxon>Fungi</taxon>
        <taxon>Dikarya</taxon>
        <taxon>Basidiomycota</taxon>
        <taxon>Ustilaginomycotina</taxon>
        <taxon>Ustilaginomycetes</taxon>
        <taxon>Ustilaginales</taxon>
        <taxon>Ustilaginaceae</taxon>
        <taxon>Sporisorium</taxon>
    </lineage>
</organism>
<accession>A0A4U7KUJ6</accession>
<feature type="region of interest" description="Disordered" evidence="6">
    <location>
        <begin position="277"/>
        <end position="364"/>
    </location>
</feature>
<comment type="caution">
    <text evidence="8">The sequence shown here is derived from an EMBL/GenBank/DDBJ whole genome shotgun (WGS) entry which is preliminary data.</text>
</comment>
<evidence type="ECO:0000256" key="4">
    <source>
        <dbReference type="ARBA" id="ARBA00023163"/>
    </source>
</evidence>
<dbReference type="CDD" id="cd00130">
    <property type="entry name" value="PAS"/>
    <property type="match status" value="1"/>
</dbReference>
<keyword evidence="9" id="KW-1185">Reference proteome</keyword>
<evidence type="ECO:0000256" key="2">
    <source>
        <dbReference type="ARBA" id="ARBA00022737"/>
    </source>
</evidence>
<dbReference type="AlphaFoldDB" id="A0A4U7KUJ6"/>
<gene>
    <name evidence="8" type="ORF">EX895_003397</name>
</gene>
<dbReference type="GO" id="GO:0000977">
    <property type="term" value="F:RNA polymerase II transcription regulatory region sequence-specific DNA binding"/>
    <property type="evidence" value="ECO:0007669"/>
    <property type="project" value="TreeGrafter"/>
</dbReference>
<dbReference type="GO" id="GO:0000981">
    <property type="term" value="F:DNA-binding transcription factor activity, RNA polymerase II-specific"/>
    <property type="evidence" value="ECO:0007669"/>
    <property type="project" value="TreeGrafter"/>
</dbReference>
<dbReference type="PROSITE" id="PS50112">
    <property type="entry name" value="PAS"/>
    <property type="match status" value="1"/>
</dbReference>
<keyword evidence="3" id="KW-0805">Transcription regulation</keyword>
<feature type="compositionally biased region" description="Low complexity" evidence="6">
    <location>
        <begin position="620"/>
        <end position="642"/>
    </location>
</feature>
<dbReference type="PANTHER" id="PTHR23043:SF17">
    <property type="entry name" value="PROTEIN SIMILAR"/>
    <property type="match status" value="1"/>
</dbReference>
<dbReference type="Pfam" id="PF00989">
    <property type="entry name" value="PAS"/>
    <property type="match status" value="1"/>
</dbReference>